<proteinExistence type="predicted"/>
<dbReference type="AlphaFoldDB" id="A0A2V5HG92"/>
<reference evidence="2 3" key="1">
    <citation type="submission" date="2018-02" db="EMBL/GenBank/DDBJ databases">
        <title>The genomes of Aspergillus section Nigri reveals drivers in fungal speciation.</title>
        <authorList>
            <consortium name="DOE Joint Genome Institute"/>
            <person name="Vesth T.C."/>
            <person name="Nybo J."/>
            <person name="Theobald S."/>
            <person name="Brandl J."/>
            <person name="Frisvad J.C."/>
            <person name="Nielsen K.F."/>
            <person name="Lyhne E.K."/>
            <person name="Kogle M.E."/>
            <person name="Kuo A."/>
            <person name="Riley R."/>
            <person name="Clum A."/>
            <person name="Nolan M."/>
            <person name="Lipzen A."/>
            <person name="Salamov A."/>
            <person name="Henrissat B."/>
            <person name="Wiebenga A."/>
            <person name="De vries R.P."/>
            <person name="Grigoriev I.V."/>
            <person name="Mortensen U.H."/>
            <person name="Andersen M.R."/>
            <person name="Baker S.E."/>
        </authorList>
    </citation>
    <scope>NUCLEOTIDE SEQUENCE [LARGE SCALE GENOMIC DNA]</scope>
    <source>
        <strain evidence="2 3">CBS 115571</strain>
    </source>
</reference>
<evidence type="ECO:0000313" key="2">
    <source>
        <dbReference type="EMBL" id="PYI23385.1"/>
    </source>
</evidence>
<dbReference type="Proteomes" id="UP000249829">
    <property type="component" value="Unassembled WGS sequence"/>
</dbReference>
<sequence>MFSRTQLLPYSLLIFHSSLFRPWEVFFFFFFFFFLCPVFSMLVFLLRPRCAHCFTHAFLSIPIPPSSSSTPSAILLTGGC</sequence>
<keyword evidence="1" id="KW-0472">Membrane</keyword>
<name>A0A2V5HG92_ASPV1</name>
<keyword evidence="1" id="KW-0812">Transmembrane</keyword>
<feature type="transmembrane region" description="Helical" evidence="1">
    <location>
        <begin position="25"/>
        <end position="46"/>
    </location>
</feature>
<accession>A0A2V5HG92</accession>
<protein>
    <submittedName>
        <fullName evidence="2">Uncharacterized protein</fullName>
    </submittedName>
</protein>
<dbReference type="EMBL" id="KZ825106">
    <property type="protein sequence ID" value="PYI23385.1"/>
    <property type="molecule type" value="Genomic_DNA"/>
</dbReference>
<gene>
    <name evidence="2" type="ORF">BO99DRAFT_203939</name>
</gene>
<keyword evidence="3" id="KW-1185">Reference proteome</keyword>
<keyword evidence="1" id="KW-1133">Transmembrane helix</keyword>
<organism evidence="2 3">
    <name type="scientific">Aspergillus violaceofuscus (strain CBS 115571)</name>
    <dbReference type="NCBI Taxonomy" id="1450538"/>
    <lineage>
        <taxon>Eukaryota</taxon>
        <taxon>Fungi</taxon>
        <taxon>Dikarya</taxon>
        <taxon>Ascomycota</taxon>
        <taxon>Pezizomycotina</taxon>
        <taxon>Eurotiomycetes</taxon>
        <taxon>Eurotiomycetidae</taxon>
        <taxon>Eurotiales</taxon>
        <taxon>Aspergillaceae</taxon>
        <taxon>Aspergillus</taxon>
    </lineage>
</organism>
<evidence type="ECO:0000256" key="1">
    <source>
        <dbReference type="SAM" id="Phobius"/>
    </source>
</evidence>
<evidence type="ECO:0000313" key="3">
    <source>
        <dbReference type="Proteomes" id="UP000249829"/>
    </source>
</evidence>